<evidence type="ECO:0000256" key="2">
    <source>
        <dbReference type="ARBA" id="ARBA00022692"/>
    </source>
</evidence>
<dbReference type="eggNOG" id="COG2831">
    <property type="taxonomic scope" value="Bacteria"/>
</dbReference>
<dbReference type="Gene3D" id="2.40.160.50">
    <property type="entry name" value="membrane protein fhac: a member of the omp85/tpsb transporter family"/>
    <property type="match status" value="1"/>
</dbReference>
<feature type="domain" description="Polypeptide-transport-associated ShlB-type" evidence="6">
    <location>
        <begin position="82"/>
        <end position="156"/>
    </location>
</feature>
<gene>
    <name evidence="7" type="ordered locus">tlr0438</name>
</gene>
<evidence type="ECO:0000256" key="4">
    <source>
        <dbReference type="SAM" id="MobiDB-lite"/>
    </source>
</evidence>
<evidence type="ECO:0000256" key="1">
    <source>
        <dbReference type="ARBA" id="ARBA00022452"/>
    </source>
</evidence>
<dbReference type="Pfam" id="PF03865">
    <property type="entry name" value="ShlB"/>
    <property type="match status" value="1"/>
</dbReference>
<dbReference type="KEGG" id="tel:tlr0438"/>
<name>Q8DLP0_THEVB</name>
<evidence type="ECO:0000259" key="5">
    <source>
        <dbReference type="Pfam" id="PF03865"/>
    </source>
</evidence>
<evidence type="ECO:0000313" key="8">
    <source>
        <dbReference type="Proteomes" id="UP000000440"/>
    </source>
</evidence>
<dbReference type="GO" id="GO:0046819">
    <property type="term" value="P:protein secretion by the type V secretion system"/>
    <property type="evidence" value="ECO:0007669"/>
    <property type="project" value="TreeGrafter"/>
</dbReference>
<dbReference type="Pfam" id="PF08479">
    <property type="entry name" value="POTRA_2"/>
    <property type="match status" value="1"/>
</dbReference>
<evidence type="ECO:0000313" key="7">
    <source>
        <dbReference type="EMBL" id="BAC07990.1"/>
    </source>
</evidence>
<keyword evidence="1" id="KW-0472">Membrane</keyword>
<keyword evidence="2" id="KW-0812">Transmembrane</keyword>
<feature type="compositionally biased region" description="Pro residues" evidence="4">
    <location>
        <begin position="49"/>
        <end position="73"/>
    </location>
</feature>
<keyword evidence="1" id="KW-1134">Transmembrane beta strand</keyword>
<organism evidence="7 8">
    <name type="scientific">Thermosynechococcus vestitus (strain NIES-2133 / IAM M-273 / BP-1)</name>
    <dbReference type="NCBI Taxonomy" id="197221"/>
    <lineage>
        <taxon>Bacteria</taxon>
        <taxon>Bacillati</taxon>
        <taxon>Cyanobacteriota</taxon>
        <taxon>Cyanophyceae</taxon>
        <taxon>Acaryochloridales</taxon>
        <taxon>Thermosynechococcaceae</taxon>
        <taxon>Thermosynechococcus</taxon>
    </lineage>
</organism>
<dbReference type="STRING" id="197221.gene:10747027"/>
<dbReference type="PANTHER" id="PTHR34597">
    <property type="entry name" value="SLR1661 PROTEIN"/>
    <property type="match status" value="1"/>
</dbReference>
<dbReference type="GO" id="GO:0008320">
    <property type="term" value="F:protein transmembrane transporter activity"/>
    <property type="evidence" value="ECO:0007669"/>
    <property type="project" value="TreeGrafter"/>
</dbReference>
<dbReference type="AlphaFoldDB" id="Q8DLP0"/>
<keyword evidence="3" id="KW-0998">Cell outer membrane</keyword>
<dbReference type="PANTHER" id="PTHR34597:SF1">
    <property type="entry name" value="HEME_HEMOPEXIN TRANSPORTER PROTEIN HUXB"/>
    <property type="match status" value="1"/>
</dbReference>
<dbReference type="InterPro" id="IPR005565">
    <property type="entry name" value="Hemolysn_activator_HlyB_C"/>
</dbReference>
<keyword evidence="8" id="KW-1185">Reference proteome</keyword>
<proteinExistence type="predicted"/>
<evidence type="ECO:0000259" key="6">
    <source>
        <dbReference type="Pfam" id="PF08479"/>
    </source>
</evidence>
<feature type="region of interest" description="Disordered" evidence="4">
    <location>
        <begin position="44"/>
        <end position="76"/>
    </location>
</feature>
<dbReference type="Proteomes" id="UP000000440">
    <property type="component" value="Chromosome"/>
</dbReference>
<dbReference type="GO" id="GO:0098046">
    <property type="term" value="C:type V protein secretion system complex"/>
    <property type="evidence" value="ECO:0007669"/>
    <property type="project" value="TreeGrafter"/>
</dbReference>
<accession>Q8DLP0</accession>
<feature type="domain" description="Haemolysin activator HlyB C-terminal" evidence="5">
    <location>
        <begin position="219"/>
        <end position="541"/>
    </location>
</feature>
<reference evidence="7 8" key="1">
    <citation type="journal article" date="2002" name="DNA Res.">
        <title>Complete genome structure of the thermophilic cyanobacterium Thermosynechococcus elongatus BP-1.</title>
        <authorList>
            <person name="Nakamura Y."/>
            <person name="Kaneko T."/>
            <person name="Sato S."/>
            <person name="Ikeuchi M."/>
            <person name="Katoh H."/>
            <person name="Sasamoto S."/>
            <person name="Watanabe A."/>
            <person name="Iriguchi M."/>
            <person name="Kawashima K."/>
            <person name="Kimura T."/>
            <person name="Kishida Y."/>
            <person name="Kiyokawa C."/>
            <person name="Kohara M."/>
            <person name="Matsumoto M."/>
            <person name="Matsuno A."/>
            <person name="Nakazaki N."/>
            <person name="Shimpo S."/>
            <person name="Sugimoto M."/>
            <person name="Takeuchi C."/>
            <person name="Yamada M."/>
            <person name="Tabata S."/>
        </authorList>
    </citation>
    <scope>NUCLEOTIDE SEQUENCE [LARGE SCALE GENOMIC DNA]</scope>
    <source>
        <strain evidence="8">IAM M-273 / NIES-2133 / BP-1</strain>
    </source>
</reference>
<evidence type="ECO:0000256" key="3">
    <source>
        <dbReference type="ARBA" id="ARBA00023237"/>
    </source>
</evidence>
<dbReference type="EMBL" id="BA000039">
    <property type="protein sequence ID" value="BAC07990.1"/>
    <property type="molecule type" value="Genomic_DNA"/>
</dbReference>
<protein>
    <submittedName>
        <fullName evidence="7">Tlr0438 protein</fullName>
    </submittedName>
</protein>
<sequence>MLNIGVKDVKTNLLTPVVTLSIFGSTGAVLPALAIPVITPTQQDIQPALPEPSPLPPTSPPVLEPPPSPPSPAPESENVLIPVQKIIVEGSTLFGPAEFDPILKPLEGQQVTLAELQRATDAITKLYLEGGYLTSRAVLNEQVVRDGVIRIQVLEGRLEDIRIEGNKGIIQRYIRSRIALGAGVPLNGNRLEEQLRLLRTDPLFANLSASLRPGTTPQESVLVVRVVPARWLNAAFGLDNHTSPAIAPNRATAFLGYNNLSGRGDSVYGSYAIGNNLGTFDWGASNTVEFGYSLPLNAMNGTLTIRTLQADSEITRPPALAAFNIRSESSIYQASFRQPVIRTIREELAFGIGFLMQSAQTFVLGVPAPISPGANASGYSASRVLEFTQEYTRRDTQGAWVFRSQFNFGLPIFGATENPSPIPDGNFFSWLGQGQRLQLLWADNLLILRTDVQLTPNSLLPFHQFVIGGPLSVRGYSTNALSGDNGLRFSGEARFPVLRTANRRPIISIGPLFDLGVVWNHSRNPAGAVPNNVIAGLGMGLLVQPTPNLDLQLQYAAPLIDLPGQTRSLQSDGIYFSLTVRP</sequence>
<dbReference type="InterPro" id="IPR051544">
    <property type="entry name" value="TPS_OM_transporter"/>
</dbReference>
<dbReference type="Gene3D" id="3.10.20.310">
    <property type="entry name" value="membrane protein fhac"/>
    <property type="match status" value="1"/>
</dbReference>
<dbReference type="InterPro" id="IPR013686">
    <property type="entry name" value="Polypept-transport_assoc_ShlB"/>
</dbReference>
<dbReference type="EnsemblBacteria" id="BAC07990">
    <property type="protein sequence ID" value="BAC07990"/>
    <property type="gene ID" value="BAC07990"/>
</dbReference>